<keyword evidence="1 3" id="KW-0808">Transferase</keyword>
<name>A0A1W1XH46_9NEIS</name>
<evidence type="ECO:0000313" key="4">
    <source>
        <dbReference type="Proteomes" id="UP000192761"/>
    </source>
</evidence>
<dbReference type="GO" id="GO:0008897">
    <property type="term" value="F:holo-[acyl-carrier-protein] synthase activity"/>
    <property type="evidence" value="ECO:0007669"/>
    <property type="project" value="InterPro"/>
</dbReference>
<dbReference type="AlphaFoldDB" id="A0A1W1XH46"/>
<dbReference type="SUPFAM" id="SSF56214">
    <property type="entry name" value="4'-phosphopantetheinyl transferase"/>
    <property type="match status" value="2"/>
</dbReference>
<dbReference type="GO" id="GO:0000287">
    <property type="term" value="F:magnesium ion binding"/>
    <property type="evidence" value="ECO:0007669"/>
    <property type="project" value="InterPro"/>
</dbReference>
<sequence>MIELDILLLDSRDASAEALDEHGLSASTLARLGDNPSAARRQQLVLGRRLLALAASRVLGSAISAGQVIEGDAGYPHFALDEPLFGNLSHSGPWLAAVVCRQGRIGIDLELARTRDVHALAKRAFDPLDAALVCHAANKTMAQKLFLAGWTLREAGYKAGLRSSVVGAPAVLTADGQAASKYAQLLTQSVLRDGMAGQLQLAIVAPFPIHARLTSLGSL</sequence>
<dbReference type="RefSeq" id="WP_084090208.1">
    <property type="nucleotide sequence ID" value="NZ_FWXD01000007.1"/>
</dbReference>
<evidence type="ECO:0000313" key="3">
    <source>
        <dbReference type="EMBL" id="SMC23102.1"/>
    </source>
</evidence>
<dbReference type="InterPro" id="IPR008278">
    <property type="entry name" value="4-PPantetheinyl_Trfase_dom"/>
</dbReference>
<keyword evidence="4" id="KW-1185">Reference proteome</keyword>
<protein>
    <submittedName>
        <fullName evidence="3">4'-phosphopantetheinyl transferase superfamily protein</fullName>
    </submittedName>
</protein>
<dbReference type="EMBL" id="FWXD01000007">
    <property type="protein sequence ID" value="SMC23102.1"/>
    <property type="molecule type" value="Genomic_DNA"/>
</dbReference>
<gene>
    <name evidence="3" type="ORF">SAMN02745857_01546</name>
</gene>
<dbReference type="Gene3D" id="3.90.470.20">
    <property type="entry name" value="4'-phosphopantetheinyl transferase domain"/>
    <property type="match status" value="2"/>
</dbReference>
<dbReference type="Pfam" id="PF01648">
    <property type="entry name" value="ACPS"/>
    <property type="match status" value="1"/>
</dbReference>
<dbReference type="InterPro" id="IPR037143">
    <property type="entry name" value="4-PPantetheinyl_Trfase_dom_sf"/>
</dbReference>
<evidence type="ECO:0000259" key="2">
    <source>
        <dbReference type="Pfam" id="PF01648"/>
    </source>
</evidence>
<proteinExistence type="predicted"/>
<dbReference type="Proteomes" id="UP000192761">
    <property type="component" value="Unassembled WGS sequence"/>
</dbReference>
<evidence type="ECO:0000256" key="1">
    <source>
        <dbReference type="ARBA" id="ARBA00022679"/>
    </source>
</evidence>
<dbReference type="STRING" id="1121001.SAMN02745857_01546"/>
<organism evidence="3 4">
    <name type="scientific">Andreprevotia lacus DSM 23236</name>
    <dbReference type="NCBI Taxonomy" id="1121001"/>
    <lineage>
        <taxon>Bacteria</taxon>
        <taxon>Pseudomonadati</taxon>
        <taxon>Pseudomonadota</taxon>
        <taxon>Betaproteobacteria</taxon>
        <taxon>Neisseriales</taxon>
        <taxon>Chitinibacteraceae</taxon>
        <taxon>Andreprevotia</taxon>
    </lineage>
</organism>
<accession>A0A1W1XH46</accession>
<feature type="domain" description="4'-phosphopantetheinyl transferase" evidence="2">
    <location>
        <begin position="104"/>
        <end position="159"/>
    </location>
</feature>
<dbReference type="OrthoDB" id="9808281at2"/>
<reference evidence="3 4" key="1">
    <citation type="submission" date="2017-04" db="EMBL/GenBank/DDBJ databases">
        <authorList>
            <person name="Afonso C.L."/>
            <person name="Miller P.J."/>
            <person name="Scott M.A."/>
            <person name="Spackman E."/>
            <person name="Goraichik I."/>
            <person name="Dimitrov K.M."/>
            <person name="Suarez D.L."/>
            <person name="Swayne D.E."/>
        </authorList>
    </citation>
    <scope>NUCLEOTIDE SEQUENCE [LARGE SCALE GENOMIC DNA]</scope>
    <source>
        <strain evidence="3 4">DSM 23236</strain>
    </source>
</reference>